<comment type="caution">
    <text evidence="2">The sequence shown here is derived from an EMBL/GenBank/DDBJ whole genome shotgun (WGS) entry which is preliminary data.</text>
</comment>
<dbReference type="InterPro" id="IPR041667">
    <property type="entry name" value="Cupin_8"/>
</dbReference>
<dbReference type="SMART" id="SM00558">
    <property type="entry name" value="JmjC"/>
    <property type="match status" value="1"/>
</dbReference>
<dbReference type="Proteomes" id="UP001642484">
    <property type="component" value="Unassembled WGS sequence"/>
</dbReference>
<dbReference type="InterPro" id="IPR014710">
    <property type="entry name" value="RmlC-like_jellyroll"/>
</dbReference>
<organism evidence="2 3">
    <name type="scientific">Durusdinium trenchii</name>
    <dbReference type="NCBI Taxonomy" id="1381693"/>
    <lineage>
        <taxon>Eukaryota</taxon>
        <taxon>Sar</taxon>
        <taxon>Alveolata</taxon>
        <taxon>Dinophyceae</taxon>
        <taxon>Suessiales</taxon>
        <taxon>Symbiodiniaceae</taxon>
        <taxon>Durusdinium</taxon>
    </lineage>
</organism>
<dbReference type="Pfam" id="PF13621">
    <property type="entry name" value="Cupin_8"/>
    <property type="match status" value="1"/>
</dbReference>
<dbReference type="PANTHER" id="PTHR12461:SF105">
    <property type="entry name" value="HYPOXIA-INDUCIBLE FACTOR 1-ALPHA INHIBITOR"/>
    <property type="match status" value="1"/>
</dbReference>
<reference evidence="2 3" key="1">
    <citation type="submission" date="2024-02" db="EMBL/GenBank/DDBJ databases">
        <authorList>
            <person name="Chen Y."/>
            <person name="Shah S."/>
            <person name="Dougan E. K."/>
            <person name="Thang M."/>
            <person name="Chan C."/>
        </authorList>
    </citation>
    <scope>NUCLEOTIDE SEQUENCE [LARGE SCALE GENOMIC DNA]</scope>
</reference>
<sequence>MAMVIFLWLDEVLSNLGAESFWLYPAVCVGFLSLSVWIVDCIHAGSSRYLAKRRPEVLPGFARLWPCCSWTPTSFADCRDLLVNVSHGVEETGQTVKSQMQMHEFVDLLNSIDEHLGQLKGQPQGATAAAPATPYLKQLDLDVAMPSEGFAHSKRLESLDSGLRWWGTRVQTNFWMGSSGCLTGLHTDDEDNFLVQCHGTKRVCLFPPECAKNLYVNAKYDSGTLCCDVDAFNPDYERHPLFHRVKSWEVVELNPGDVLFIPAFWWHSVLTTSRTSISLNSFVSRPSERLTRGVWRQLVHICHLYLGYRKGNCVCHAS</sequence>
<dbReference type="InterPro" id="IPR003347">
    <property type="entry name" value="JmjC_dom"/>
</dbReference>
<evidence type="ECO:0000313" key="3">
    <source>
        <dbReference type="Proteomes" id="UP001642484"/>
    </source>
</evidence>
<dbReference type="SUPFAM" id="SSF51197">
    <property type="entry name" value="Clavaminate synthase-like"/>
    <property type="match status" value="1"/>
</dbReference>
<dbReference type="EMBL" id="CAXAMN010015947">
    <property type="protein sequence ID" value="CAK9046964.1"/>
    <property type="molecule type" value="Genomic_DNA"/>
</dbReference>
<dbReference type="Gene3D" id="2.60.120.10">
    <property type="entry name" value="Jelly Rolls"/>
    <property type="match status" value="1"/>
</dbReference>
<name>A0ABP0M631_9DINO</name>
<protein>
    <recommendedName>
        <fullName evidence="1">JmjC domain-containing protein</fullName>
    </recommendedName>
</protein>
<evidence type="ECO:0000259" key="1">
    <source>
        <dbReference type="PROSITE" id="PS51184"/>
    </source>
</evidence>
<dbReference type="PROSITE" id="PS51184">
    <property type="entry name" value="JMJC"/>
    <property type="match status" value="1"/>
</dbReference>
<keyword evidence="3" id="KW-1185">Reference proteome</keyword>
<proteinExistence type="predicted"/>
<accession>A0ABP0M631</accession>
<dbReference type="PANTHER" id="PTHR12461">
    <property type="entry name" value="HYPOXIA-INDUCIBLE FACTOR 1 ALPHA INHIBITOR-RELATED"/>
    <property type="match status" value="1"/>
</dbReference>
<evidence type="ECO:0000313" key="2">
    <source>
        <dbReference type="EMBL" id="CAK9046964.1"/>
    </source>
</evidence>
<feature type="domain" description="JmjC" evidence="1">
    <location>
        <begin position="134"/>
        <end position="300"/>
    </location>
</feature>
<gene>
    <name evidence="2" type="ORF">CCMP2556_LOCUS24359</name>
</gene>